<organism evidence="2 3">
    <name type="scientific">Zea mays</name>
    <name type="common">Maize</name>
    <dbReference type="NCBI Taxonomy" id="4577"/>
    <lineage>
        <taxon>Eukaryota</taxon>
        <taxon>Viridiplantae</taxon>
        <taxon>Streptophyta</taxon>
        <taxon>Embryophyta</taxon>
        <taxon>Tracheophyta</taxon>
        <taxon>Spermatophyta</taxon>
        <taxon>Magnoliopsida</taxon>
        <taxon>Liliopsida</taxon>
        <taxon>Poales</taxon>
        <taxon>Poaceae</taxon>
        <taxon>PACMAD clade</taxon>
        <taxon>Panicoideae</taxon>
        <taxon>Andropogonodae</taxon>
        <taxon>Andropogoneae</taxon>
        <taxon>Tripsacinae</taxon>
        <taxon>Zea</taxon>
    </lineage>
</organism>
<feature type="region of interest" description="Disordered" evidence="1">
    <location>
        <begin position="93"/>
        <end position="124"/>
    </location>
</feature>
<name>A0A804NTV8_MAIZE</name>
<dbReference type="InParanoid" id="A0A804NTV8"/>
<dbReference type="EnsemblPlants" id="Zm00001eb185820_T001">
    <property type="protein sequence ID" value="Zm00001eb185820_P001"/>
    <property type="gene ID" value="Zm00001eb185820"/>
</dbReference>
<evidence type="ECO:0000313" key="3">
    <source>
        <dbReference type="Proteomes" id="UP000007305"/>
    </source>
</evidence>
<dbReference type="Gramene" id="Zm00001eb185820_T001">
    <property type="protein sequence ID" value="Zm00001eb185820_P001"/>
    <property type="gene ID" value="Zm00001eb185820"/>
</dbReference>
<sequence>MRPRRDWVGERSWTSQNHLVPSAAETKVRIPLCFAGERSRDYSRAWSHGHSPTQPRHLPVCDTAAPAVGQTLSSAPWSFGLAGRATGLCLQAARQQQPPSLADDRLRRGSNSQRGRLASRRHHWEGLPDGGTVVAAVCALRPDGREEEESTFAVRSDMSG</sequence>
<reference evidence="2" key="2">
    <citation type="submission" date="2019-07" db="EMBL/GenBank/DDBJ databases">
        <authorList>
            <person name="Seetharam A."/>
            <person name="Woodhouse M."/>
            <person name="Cannon E."/>
        </authorList>
    </citation>
    <scope>NUCLEOTIDE SEQUENCE [LARGE SCALE GENOMIC DNA]</scope>
    <source>
        <strain evidence="2">cv. B73</strain>
    </source>
</reference>
<keyword evidence="3" id="KW-1185">Reference proteome</keyword>
<proteinExistence type="predicted"/>
<dbReference type="AlphaFoldDB" id="A0A804NTV8"/>
<reference evidence="2" key="3">
    <citation type="submission" date="2021-05" db="UniProtKB">
        <authorList>
            <consortium name="EnsemblPlants"/>
        </authorList>
    </citation>
    <scope>IDENTIFICATION</scope>
    <source>
        <strain evidence="2">cv. B73</strain>
    </source>
</reference>
<protein>
    <submittedName>
        <fullName evidence="2">Uncharacterized protein</fullName>
    </submittedName>
</protein>
<dbReference type="Proteomes" id="UP000007305">
    <property type="component" value="Chromosome 4"/>
</dbReference>
<evidence type="ECO:0000256" key="1">
    <source>
        <dbReference type="SAM" id="MobiDB-lite"/>
    </source>
</evidence>
<evidence type="ECO:0000313" key="2">
    <source>
        <dbReference type="EnsemblPlants" id="Zm00001eb185820_P001"/>
    </source>
</evidence>
<reference evidence="3" key="1">
    <citation type="journal article" date="2009" name="Science">
        <title>The B73 maize genome: complexity, diversity, and dynamics.</title>
        <authorList>
            <person name="Schnable P.S."/>
            <person name="Ware D."/>
            <person name="Fulton R.S."/>
            <person name="Stein J.C."/>
            <person name="Wei F."/>
            <person name="Pasternak S."/>
            <person name="Liang C."/>
            <person name="Zhang J."/>
            <person name="Fulton L."/>
            <person name="Graves T.A."/>
            <person name="Minx P."/>
            <person name="Reily A.D."/>
            <person name="Courtney L."/>
            <person name="Kruchowski S.S."/>
            <person name="Tomlinson C."/>
            <person name="Strong C."/>
            <person name="Delehaunty K."/>
            <person name="Fronick C."/>
            <person name="Courtney B."/>
            <person name="Rock S.M."/>
            <person name="Belter E."/>
            <person name="Du F."/>
            <person name="Kim K."/>
            <person name="Abbott R.M."/>
            <person name="Cotton M."/>
            <person name="Levy A."/>
            <person name="Marchetto P."/>
            <person name="Ochoa K."/>
            <person name="Jackson S.M."/>
            <person name="Gillam B."/>
            <person name="Chen W."/>
            <person name="Yan L."/>
            <person name="Higginbotham J."/>
            <person name="Cardenas M."/>
            <person name="Waligorski J."/>
            <person name="Applebaum E."/>
            <person name="Phelps L."/>
            <person name="Falcone J."/>
            <person name="Kanchi K."/>
            <person name="Thane T."/>
            <person name="Scimone A."/>
            <person name="Thane N."/>
            <person name="Henke J."/>
            <person name="Wang T."/>
            <person name="Ruppert J."/>
            <person name="Shah N."/>
            <person name="Rotter K."/>
            <person name="Hodges J."/>
            <person name="Ingenthron E."/>
            <person name="Cordes M."/>
            <person name="Kohlberg S."/>
            <person name="Sgro J."/>
            <person name="Delgado B."/>
            <person name="Mead K."/>
            <person name="Chinwalla A."/>
            <person name="Leonard S."/>
            <person name="Crouse K."/>
            <person name="Collura K."/>
            <person name="Kudrna D."/>
            <person name="Currie J."/>
            <person name="He R."/>
            <person name="Angelova A."/>
            <person name="Rajasekar S."/>
            <person name="Mueller T."/>
            <person name="Lomeli R."/>
            <person name="Scara G."/>
            <person name="Ko A."/>
            <person name="Delaney K."/>
            <person name="Wissotski M."/>
            <person name="Lopez G."/>
            <person name="Campos D."/>
            <person name="Braidotti M."/>
            <person name="Ashley E."/>
            <person name="Golser W."/>
            <person name="Kim H."/>
            <person name="Lee S."/>
            <person name="Lin J."/>
            <person name="Dujmic Z."/>
            <person name="Kim W."/>
            <person name="Talag J."/>
            <person name="Zuccolo A."/>
            <person name="Fan C."/>
            <person name="Sebastian A."/>
            <person name="Kramer M."/>
            <person name="Spiegel L."/>
            <person name="Nascimento L."/>
            <person name="Zutavern T."/>
            <person name="Miller B."/>
            <person name="Ambroise C."/>
            <person name="Muller S."/>
            <person name="Spooner W."/>
            <person name="Narechania A."/>
            <person name="Ren L."/>
            <person name="Wei S."/>
            <person name="Kumari S."/>
            <person name="Faga B."/>
            <person name="Levy M.J."/>
            <person name="McMahan L."/>
            <person name="Van Buren P."/>
            <person name="Vaughn M.W."/>
            <person name="Ying K."/>
            <person name="Yeh C.-T."/>
            <person name="Emrich S.J."/>
            <person name="Jia Y."/>
            <person name="Kalyanaraman A."/>
            <person name="Hsia A.-P."/>
            <person name="Barbazuk W.B."/>
            <person name="Baucom R.S."/>
            <person name="Brutnell T.P."/>
            <person name="Carpita N.C."/>
            <person name="Chaparro C."/>
            <person name="Chia J.-M."/>
            <person name="Deragon J.-M."/>
            <person name="Estill J.C."/>
            <person name="Fu Y."/>
            <person name="Jeddeloh J.A."/>
            <person name="Han Y."/>
            <person name="Lee H."/>
            <person name="Li P."/>
            <person name="Lisch D.R."/>
            <person name="Liu S."/>
            <person name="Liu Z."/>
            <person name="Nagel D.H."/>
            <person name="McCann M.C."/>
            <person name="SanMiguel P."/>
            <person name="Myers A.M."/>
            <person name="Nettleton D."/>
            <person name="Nguyen J."/>
            <person name="Penning B.W."/>
            <person name="Ponnala L."/>
            <person name="Schneider K.L."/>
            <person name="Schwartz D.C."/>
            <person name="Sharma A."/>
            <person name="Soderlund C."/>
            <person name="Springer N.M."/>
            <person name="Sun Q."/>
            <person name="Wang H."/>
            <person name="Waterman M."/>
            <person name="Westerman R."/>
            <person name="Wolfgruber T.K."/>
            <person name="Yang L."/>
            <person name="Yu Y."/>
            <person name="Zhang L."/>
            <person name="Zhou S."/>
            <person name="Zhu Q."/>
            <person name="Bennetzen J.L."/>
            <person name="Dawe R.K."/>
            <person name="Jiang J."/>
            <person name="Jiang N."/>
            <person name="Presting G.G."/>
            <person name="Wessler S.R."/>
            <person name="Aluru S."/>
            <person name="Martienssen R.A."/>
            <person name="Clifton S.W."/>
            <person name="McCombie W.R."/>
            <person name="Wing R.A."/>
            <person name="Wilson R.K."/>
        </authorList>
    </citation>
    <scope>NUCLEOTIDE SEQUENCE [LARGE SCALE GENOMIC DNA]</scope>
    <source>
        <strain evidence="3">cv. B73</strain>
    </source>
</reference>
<accession>A0A804NTV8</accession>